<dbReference type="InterPro" id="IPR050698">
    <property type="entry name" value="MBL"/>
</dbReference>
<dbReference type="SUPFAM" id="SSF56281">
    <property type="entry name" value="Metallo-hydrolase/oxidoreductase"/>
    <property type="match status" value="1"/>
</dbReference>
<feature type="domain" description="Zn-dependent metallo-hydrolase RNA specificity" evidence="1">
    <location>
        <begin position="271"/>
        <end position="305"/>
    </location>
</feature>
<dbReference type="GO" id="GO:0004521">
    <property type="term" value="F:RNA endonuclease activity"/>
    <property type="evidence" value="ECO:0007669"/>
    <property type="project" value="TreeGrafter"/>
</dbReference>
<dbReference type="EMBL" id="SMBZ01000012">
    <property type="protein sequence ID" value="TCV16586.1"/>
    <property type="molecule type" value="Genomic_DNA"/>
</dbReference>
<dbReference type="Proteomes" id="UP000295197">
    <property type="component" value="Unassembled WGS sequence"/>
</dbReference>
<accession>A0A4R3VUA1</accession>
<dbReference type="RefSeq" id="WP_132777314.1">
    <property type="nucleotide sequence ID" value="NZ_SMBZ01000012.1"/>
</dbReference>
<comment type="caution">
    <text evidence="2">The sequence shown here is derived from an EMBL/GenBank/DDBJ whole genome shotgun (WGS) entry which is preliminary data.</text>
</comment>
<dbReference type="Pfam" id="PF07521">
    <property type="entry name" value="RMMBL"/>
    <property type="match status" value="1"/>
</dbReference>
<evidence type="ECO:0000313" key="2">
    <source>
        <dbReference type="EMBL" id="TCV16586.1"/>
    </source>
</evidence>
<name>A0A4R3VUA1_9SPHI</name>
<dbReference type="PANTHER" id="PTHR11203">
    <property type="entry name" value="CLEAVAGE AND POLYADENYLATION SPECIFICITY FACTOR FAMILY MEMBER"/>
    <property type="match status" value="1"/>
</dbReference>
<evidence type="ECO:0000313" key="3">
    <source>
        <dbReference type="Proteomes" id="UP000295197"/>
    </source>
</evidence>
<dbReference type="InterPro" id="IPR011108">
    <property type="entry name" value="RMMBL"/>
</dbReference>
<dbReference type="OrthoDB" id="9803916at2"/>
<organism evidence="2 3">
    <name type="scientific">Sphingobacterium alimentarium</name>
    <dbReference type="NCBI Taxonomy" id="797292"/>
    <lineage>
        <taxon>Bacteria</taxon>
        <taxon>Pseudomonadati</taxon>
        <taxon>Bacteroidota</taxon>
        <taxon>Sphingobacteriia</taxon>
        <taxon>Sphingobacteriales</taxon>
        <taxon>Sphingobacteriaceae</taxon>
        <taxon>Sphingobacterium</taxon>
    </lineage>
</organism>
<proteinExistence type="predicted"/>
<dbReference type="AlphaFoldDB" id="A0A4R3VUA1"/>
<keyword evidence="3" id="KW-1185">Reference proteome</keyword>
<reference evidence="2 3" key="1">
    <citation type="submission" date="2019-03" db="EMBL/GenBank/DDBJ databases">
        <title>Genomic Encyclopedia of Type Strains, Phase IV (KMG-IV): sequencing the most valuable type-strain genomes for metagenomic binning, comparative biology and taxonomic classification.</title>
        <authorList>
            <person name="Goeker M."/>
        </authorList>
    </citation>
    <scope>NUCLEOTIDE SEQUENCE [LARGE SCALE GENOMIC DNA]</scope>
    <source>
        <strain evidence="2 3">DSM 22362</strain>
    </source>
</reference>
<gene>
    <name evidence="2" type="ORF">EDC17_101263</name>
</gene>
<sequence>MLEKAILDDFLIENERGFYCKYGDFYIDPKYPVDKAVISHAHGDHAVPGHTSIYATSNTIAFMQHRFTKQPVASYLSKLYRETFELGEVQLSFIPAGHILGSAQILMEYKGARYLYTGDYKLQEDITCEPLEYIKADVLITETTFADPEIIHPDPIEEIKKLNSTKLNIMLGCYALGKAQRITHLINTYCPDKIVYAHHNIAPIHRIYDSRGYAKLEYEIYNRKALKDGQDKIYLVPPMTFHNYFRAKNVVRVFASGWKRLQNYNDMTLFISDHIDWNDLNTFIARVEPTEIWTVHGEGKHLKSHYEGKIKVRNILK</sequence>
<dbReference type="Gene3D" id="3.60.15.10">
    <property type="entry name" value="Ribonuclease Z/Hydroxyacylglutathione hydrolase-like"/>
    <property type="match status" value="1"/>
</dbReference>
<protein>
    <submittedName>
        <fullName evidence="2">Putative mRNA 3-end processing factor</fullName>
    </submittedName>
</protein>
<dbReference type="PANTHER" id="PTHR11203:SF49">
    <property type="entry name" value="BLL1145 PROTEIN"/>
    <property type="match status" value="1"/>
</dbReference>
<dbReference type="InterPro" id="IPR036866">
    <property type="entry name" value="RibonucZ/Hydroxyglut_hydro"/>
</dbReference>
<evidence type="ECO:0000259" key="1">
    <source>
        <dbReference type="Pfam" id="PF07521"/>
    </source>
</evidence>